<organism evidence="2 3">
    <name type="scientific">Paenibacillus hodogayensis</name>
    <dbReference type="NCBI Taxonomy" id="279208"/>
    <lineage>
        <taxon>Bacteria</taxon>
        <taxon>Bacillati</taxon>
        <taxon>Bacillota</taxon>
        <taxon>Bacilli</taxon>
        <taxon>Bacillales</taxon>
        <taxon>Paenibacillaceae</taxon>
        <taxon>Paenibacillus</taxon>
    </lineage>
</organism>
<dbReference type="PANTHER" id="PTHR12110">
    <property type="entry name" value="HYDROXYPYRUVATE ISOMERASE"/>
    <property type="match status" value="1"/>
</dbReference>
<keyword evidence="3" id="KW-1185">Reference proteome</keyword>
<evidence type="ECO:0000313" key="3">
    <source>
        <dbReference type="Proteomes" id="UP001589619"/>
    </source>
</evidence>
<name>A0ABV5VUA4_9BACL</name>
<reference evidence="2 3" key="1">
    <citation type="submission" date="2024-09" db="EMBL/GenBank/DDBJ databases">
        <authorList>
            <person name="Sun Q."/>
            <person name="Mori K."/>
        </authorList>
    </citation>
    <scope>NUCLEOTIDE SEQUENCE [LARGE SCALE GENOMIC DNA]</scope>
    <source>
        <strain evidence="2 3">JCM 12520</strain>
    </source>
</reference>
<dbReference type="Gene3D" id="3.20.20.150">
    <property type="entry name" value="Divalent-metal-dependent TIM barrel enzymes"/>
    <property type="match status" value="1"/>
</dbReference>
<sequence length="276" mass="30312">MDIGIITRLHADGKSFDIVRQFGLRTCQLASMAPTLATEANAEAVVRESERSGVRVCAMWGGFPGQGEWNFRKGPVTLGFVPEGLRAERVEAMKRWADFAVWIGAPAVITHCGFIPENATDAQYGPVVDAIREVAEYCGEKGIEFWFETGQETPVVLLRTIERVGTGNLGINLDPANLILYGKGNPVDALDVIGPYVRNVHVKDGFYPTNGDELGEQVAVGKGKVDFPKLFAGLEAQGFRGEWIIEREGRVGEEEKNRDIVETIHYLQKHVAGARV</sequence>
<proteinExistence type="predicted"/>
<dbReference type="Proteomes" id="UP001589619">
    <property type="component" value="Unassembled WGS sequence"/>
</dbReference>
<feature type="domain" description="Xylose isomerase-like TIM barrel" evidence="1">
    <location>
        <begin position="16"/>
        <end position="269"/>
    </location>
</feature>
<comment type="caution">
    <text evidence="2">The sequence shown here is derived from an EMBL/GenBank/DDBJ whole genome shotgun (WGS) entry which is preliminary data.</text>
</comment>
<protein>
    <submittedName>
        <fullName evidence="2">Sugar phosphate isomerase/epimerase family protein</fullName>
    </submittedName>
</protein>
<dbReference type="GO" id="GO:0016853">
    <property type="term" value="F:isomerase activity"/>
    <property type="evidence" value="ECO:0007669"/>
    <property type="project" value="UniProtKB-KW"/>
</dbReference>
<evidence type="ECO:0000259" key="1">
    <source>
        <dbReference type="Pfam" id="PF01261"/>
    </source>
</evidence>
<evidence type="ECO:0000313" key="2">
    <source>
        <dbReference type="EMBL" id="MFB9751890.1"/>
    </source>
</evidence>
<gene>
    <name evidence="2" type="ORF">ACFFNY_09935</name>
</gene>
<dbReference type="Pfam" id="PF01261">
    <property type="entry name" value="AP_endonuc_2"/>
    <property type="match status" value="1"/>
</dbReference>
<dbReference type="InterPro" id="IPR013022">
    <property type="entry name" value="Xyl_isomerase-like_TIM-brl"/>
</dbReference>
<dbReference type="RefSeq" id="WP_344912854.1">
    <property type="nucleotide sequence ID" value="NZ_BAAAYO010000010.1"/>
</dbReference>
<dbReference type="InterPro" id="IPR050312">
    <property type="entry name" value="IolE/XylAMocC-like"/>
</dbReference>
<dbReference type="InterPro" id="IPR036237">
    <property type="entry name" value="Xyl_isomerase-like_sf"/>
</dbReference>
<dbReference type="PANTHER" id="PTHR12110:SF53">
    <property type="entry name" value="BLR5974 PROTEIN"/>
    <property type="match status" value="1"/>
</dbReference>
<dbReference type="SUPFAM" id="SSF51658">
    <property type="entry name" value="Xylose isomerase-like"/>
    <property type="match status" value="1"/>
</dbReference>
<accession>A0ABV5VUA4</accession>
<keyword evidence="2" id="KW-0413">Isomerase</keyword>
<dbReference type="EMBL" id="JBHMAG010000007">
    <property type="protein sequence ID" value="MFB9751890.1"/>
    <property type="molecule type" value="Genomic_DNA"/>
</dbReference>